<dbReference type="EMBL" id="CP003345">
    <property type="protein sequence ID" value="AFM02718.1"/>
    <property type="molecule type" value="Genomic_DNA"/>
</dbReference>
<dbReference type="STRING" id="880071.Fleli_0223"/>
<dbReference type="RefSeq" id="WP_014796183.1">
    <property type="nucleotide sequence ID" value="NC_018018.1"/>
</dbReference>
<dbReference type="SUPFAM" id="SSF53756">
    <property type="entry name" value="UDP-Glycosyltransferase/glycogen phosphorylase"/>
    <property type="match status" value="1"/>
</dbReference>
<dbReference type="Gene3D" id="3.40.50.2000">
    <property type="entry name" value="Glycogen Phosphorylase B"/>
    <property type="match status" value="2"/>
</dbReference>
<sequence>MKKILILRFSSIGDIVLTTPVIRCLKMQFSSLHNEELELHYATKSSFKTVLKHNPYLDKIHLLQKEQSISDFISNLKKENFDIIIDLHKNLRTSIIKFRLNAKTYTFEKLNFEKWMYVNLKKNKMPNRHIVERYMDTIKPLGITLEKDEQQSDDYTNFYTQKNNQEVTGLDYFLGNEDYFELNWLPKTHQKGYIAFAIGGAHNTKKLPLKRMIELCDKINKPIVLLGGKEDIENGQAIFDFFEKDRDTFDSQEAIEKLGKKTRIFDACGKLTLGQSASLLKQSTVVFSHDTGLMHIAAAFKKKIYSIWGNTTPALGMYPYKTQFVVFENNKISCRPCSKIGFKTCPKGHFKCMNDVVFDFWIP</sequence>
<dbReference type="GO" id="GO:0005829">
    <property type="term" value="C:cytosol"/>
    <property type="evidence" value="ECO:0007669"/>
    <property type="project" value="TreeGrafter"/>
</dbReference>
<reference evidence="4" key="1">
    <citation type="submission" date="2012-06" db="EMBL/GenBank/DDBJ databases">
        <title>The complete genome of Flexibacter litoralis DSM 6794.</title>
        <authorList>
            <person name="Lucas S."/>
            <person name="Copeland A."/>
            <person name="Lapidus A."/>
            <person name="Glavina del Rio T."/>
            <person name="Dalin E."/>
            <person name="Tice H."/>
            <person name="Bruce D."/>
            <person name="Goodwin L."/>
            <person name="Pitluck S."/>
            <person name="Peters L."/>
            <person name="Ovchinnikova G."/>
            <person name="Lu M."/>
            <person name="Kyrpides N."/>
            <person name="Mavromatis K."/>
            <person name="Ivanova N."/>
            <person name="Brettin T."/>
            <person name="Detter J.C."/>
            <person name="Han C."/>
            <person name="Larimer F."/>
            <person name="Land M."/>
            <person name="Hauser L."/>
            <person name="Markowitz V."/>
            <person name="Cheng J.-F."/>
            <person name="Hugenholtz P."/>
            <person name="Woyke T."/>
            <person name="Wu D."/>
            <person name="Spring S."/>
            <person name="Lang E."/>
            <person name="Kopitz M."/>
            <person name="Brambilla E."/>
            <person name="Klenk H.-P."/>
            <person name="Eisen J.A."/>
        </authorList>
    </citation>
    <scope>NUCLEOTIDE SEQUENCE [LARGE SCALE GENOMIC DNA]</scope>
    <source>
        <strain evidence="4">ATCC 23117 / DSM 6794 / NBRC 15988 / NCIMB 1366 / Sio-4</strain>
    </source>
</reference>
<dbReference type="PANTHER" id="PTHR30160">
    <property type="entry name" value="TETRAACYLDISACCHARIDE 4'-KINASE-RELATED"/>
    <property type="match status" value="1"/>
</dbReference>
<dbReference type="AlphaFoldDB" id="I4AFI3"/>
<dbReference type="GO" id="GO:0009244">
    <property type="term" value="P:lipopolysaccharide core region biosynthetic process"/>
    <property type="evidence" value="ECO:0007669"/>
    <property type="project" value="TreeGrafter"/>
</dbReference>
<protein>
    <submittedName>
        <fullName evidence="3">ADP-heptose:LPS heptosyltransferase</fullName>
    </submittedName>
</protein>
<dbReference type="HOGENOM" id="CLU_038371_3_0_10"/>
<proteinExistence type="predicted"/>
<dbReference type="Proteomes" id="UP000006054">
    <property type="component" value="Chromosome"/>
</dbReference>
<name>I4AFI3_BERLS</name>
<dbReference type="KEGG" id="fli:Fleli_0223"/>
<keyword evidence="4" id="KW-1185">Reference proteome</keyword>
<dbReference type="eggNOG" id="COG0859">
    <property type="taxonomic scope" value="Bacteria"/>
</dbReference>
<dbReference type="CDD" id="cd03789">
    <property type="entry name" value="GT9_LPS_heptosyltransferase"/>
    <property type="match status" value="1"/>
</dbReference>
<gene>
    <name evidence="3" type="ordered locus">Fleli_0223</name>
</gene>
<dbReference type="GO" id="GO:0008713">
    <property type="term" value="F:ADP-heptose-lipopolysaccharide heptosyltransferase activity"/>
    <property type="evidence" value="ECO:0007669"/>
    <property type="project" value="TreeGrafter"/>
</dbReference>
<evidence type="ECO:0000256" key="2">
    <source>
        <dbReference type="ARBA" id="ARBA00022679"/>
    </source>
</evidence>
<evidence type="ECO:0000313" key="4">
    <source>
        <dbReference type="Proteomes" id="UP000006054"/>
    </source>
</evidence>
<accession>I4AFI3</accession>
<dbReference type="Pfam" id="PF01075">
    <property type="entry name" value="Glyco_transf_9"/>
    <property type="match status" value="1"/>
</dbReference>
<dbReference type="InterPro" id="IPR002201">
    <property type="entry name" value="Glyco_trans_9"/>
</dbReference>
<dbReference type="PANTHER" id="PTHR30160:SF1">
    <property type="entry name" value="LIPOPOLYSACCHARIDE 1,2-N-ACETYLGLUCOSAMINETRANSFERASE-RELATED"/>
    <property type="match status" value="1"/>
</dbReference>
<keyword evidence="1" id="KW-0328">Glycosyltransferase</keyword>
<evidence type="ECO:0000256" key="1">
    <source>
        <dbReference type="ARBA" id="ARBA00022676"/>
    </source>
</evidence>
<dbReference type="PATRIC" id="fig|880071.3.peg.216"/>
<organism evidence="3 4">
    <name type="scientific">Bernardetia litoralis (strain ATCC 23117 / DSM 6794 / NBRC 15988 / NCIMB 1366 / Fx l1 / Sio-4)</name>
    <name type="common">Flexibacter litoralis</name>
    <dbReference type="NCBI Taxonomy" id="880071"/>
    <lineage>
        <taxon>Bacteria</taxon>
        <taxon>Pseudomonadati</taxon>
        <taxon>Bacteroidota</taxon>
        <taxon>Cytophagia</taxon>
        <taxon>Cytophagales</taxon>
        <taxon>Bernardetiaceae</taxon>
        <taxon>Bernardetia</taxon>
    </lineage>
</organism>
<keyword evidence="2 3" id="KW-0808">Transferase</keyword>
<evidence type="ECO:0000313" key="3">
    <source>
        <dbReference type="EMBL" id="AFM02718.1"/>
    </source>
</evidence>
<dbReference type="InterPro" id="IPR051199">
    <property type="entry name" value="LPS_LOS_Heptosyltrfase"/>
</dbReference>